<dbReference type="GO" id="GO:0009223">
    <property type="term" value="P:pyrimidine deoxyribonucleotide catabolic process"/>
    <property type="evidence" value="ECO:0007669"/>
    <property type="project" value="TreeGrafter"/>
</dbReference>
<dbReference type="InterPro" id="IPR036412">
    <property type="entry name" value="HAD-like_sf"/>
</dbReference>
<dbReference type="Gene3D" id="1.10.40.40">
    <property type="entry name" value="Deoxyribonucleotidase, domain 2"/>
    <property type="match status" value="1"/>
</dbReference>
<evidence type="ECO:0000313" key="1">
    <source>
        <dbReference type="EMBL" id="KKN13614.1"/>
    </source>
</evidence>
<organism evidence="1">
    <name type="scientific">marine sediment metagenome</name>
    <dbReference type="NCBI Taxonomy" id="412755"/>
    <lineage>
        <taxon>unclassified sequences</taxon>
        <taxon>metagenomes</taxon>
        <taxon>ecological metagenomes</taxon>
    </lineage>
</organism>
<reference evidence="1" key="1">
    <citation type="journal article" date="2015" name="Nature">
        <title>Complex archaea that bridge the gap between prokaryotes and eukaryotes.</title>
        <authorList>
            <person name="Spang A."/>
            <person name="Saw J.H."/>
            <person name="Jorgensen S.L."/>
            <person name="Zaremba-Niedzwiedzka K."/>
            <person name="Martijn J."/>
            <person name="Lind A.E."/>
            <person name="van Eijk R."/>
            <person name="Schleper C."/>
            <person name="Guy L."/>
            <person name="Ettema T.J."/>
        </authorList>
    </citation>
    <scope>NUCLEOTIDE SEQUENCE</scope>
</reference>
<dbReference type="PANTHER" id="PTHR16504">
    <property type="entry name" value="5'(3')-DEOXYRIBONUCLEOTIDASE"/>
    <property type="match status" value="1"/>
</dbReference>
<accession>A0A0F9N6M9</accession>
<dbReference type="EMBL" id="LAZR01003903">
    <property type="protein sequence ID" value="KKN13614.1"/>
    <property type="molecule type" value="Genomic_DNA"/>
</dbReference>
<protein>
    <submittedName>
        <fullName evidence="1">Uncharacterized protein</fullName>
    </submittedName>
</protein>
<dbReference type="SUPFAM" id="SSF56784">
    <property type="entry name" value="HAD-like"/>
    <property type="match status" value="1"/>
</dbReference>
<dbReference type="Pfam" id="PF06941">
    <property type="entry name" value="NT5C"/>
    <property type="match status" value="1"/>
</dbReference>
<comment type="caution">
    <text evidence="1">The sequence shown here is derived from an EMBL/GenBank/DDBJ whole genome shotgun (WGS) entry which is preliminary data.</text>
</comment>
<feature type="non-terminal residue" evidence="1">
    <location>
        <position position="1"/>
    </location>
</feature>
<dbReference type="Gene3D" id="3.40.50.1000">
    <property type="entry name" value="HAD superfamily/HAD-like"/>
    <property type="match status" value="1"/>
</dbReference>
<dbReference type="AlphaFoldDB" id="A0A0F9N6M9"/>
<sequence>VMADTYGAHVEIYNRDYEENLSLETCMGKEVWHTVPEERQTSVKDHARNRGFFRNLNPILDSQTVLEALNEKYEVYIASAAMQFPNSLEEKSEWLDVHFPFIPWQRRILCGHKHILKGDILIDDRSYNLTEFQGRSLLFTSPHNIHTTGFERVNNWQEVADTLL</sequence>
<proteinExistence type="predicted"/>
<gene>
    <name evidence="1" type="ORF">LCGC14_1004520</name>
</gene>
<dbReference type="InterPro" id="IPR010708">
    <property type="entry name" value="5'(3')-deoxyribonucleotidase"/>
</dbReference>
<name>A0A0F9N6M9_9ZZZZ</name>
<dbReference type="GO" id="GO:0008253">
    <property type="term" value="F:5'-nucleotidase activity"/>
    <property type="evidence" value="ECO:0007669"/>
    <property type="project" value="InterPro"/>
</dbReference>
<dbReference type="InterPro" id="IPR023214">
    <property type="entry name" value="HAD_sf"/>
</dbReference>
<dbReference type="PANTHER" id="PTHR16504:SF4">
    <property type="entry name" value="5'(3')-DEOXYRIBONUCLEOTIDASE"/>
    <property type="match status" value="1"/>
</dbReference>